<dbReference type="AlphaFoldDB" id="A0A9Q4FY54"/>
<evidence type="ECO:0000256" key="5">
    <source>
        <dbReference type="SAM" id="Phobius"/>
    </source>
</evidence>
<dbReference type="EMBL" id="JABXYM010000001">
    <property type="protein sequence ID" value="MCR6097305.1"/>
    <property type="molecule type" value="Genomic_DNA"/>
</dbReference>
<name>A0A9Q4FY54_SALAG</name>
<dbReference type="Pfam" id="PF04191">
    <property type="entry name" value="PEMT"/>
    <property type="match status" value="1"/>
</dbReference>
<reference evidence="6" key="1">
    <citation type="submission" date="2020-06" db="EMBL/GenBank/DDBJ databases">
        <title>Insight into the genomes of haloalkaliphilic bacilli from Kenyan soda lakes.</title>
        <authorList>
            <person name="Mwirichia R."/>
            <person name="Villamizar G.C."/>
            <person name="Poehlein A."/>
            <person name="Mugweru J."/>
            <person name="Kipnyargis A."/>
            <person name="Kiplimo D."/>
            <person name="Orwa P."/>
            <person name="Daniel R."/>
        </authorList>
    </citation>
    <scope>NUCLEOTIDE SEQUENCE</scope>
    <source>
        <strain evidence="6">B1096_S55</strain>
    </source>
</reference>
<accession>A0A9Q4FY54</accession>
<evidence type="ECO:0000256" key="1">
    <source>
        <dbReference type="ARBA" id="ARBA00004127"/>
    </source>
</evidence>
<dbReference type="Proteomes" id="UP001057753">
    <property type="component" value="Unassembled WGS sequence"/>
</dbReference>
<gene>
    <name evidence="6" type="ORF">HXA33_12190</name>
</gene>
<comment type="caution">
    <text evidence="6">The sequence shown here is derived from an EMBL/GenBank/DDBJ whole genome shotgun (WGS) entry which is preliminary data.</text>
</comment>
<feature type="transmembrane region" description="Helical" evidence="5">
    <location>
        <begin position="7"/>
        <end position="30"/>
    </location>
</feature>
<evidence type="ECO:0000256" key="4">
    <source>
        <dbReference type="ARBA" id="ARBA00023136"/>
    </source>
</evidence>
<sequence length="147" mass="17049">MSYLLPPVLFILCIVSMIIGHILFPINFFIQVPYNLFGVLLILIGGWATLQGARLFKIKGTTEMTFNEPDLLVTEGLYKRTRNPMYLGFLIMLLGLAVVLGSLSPFIVVVGFFIITNLWYIRFEERMLEKKFGETYRAYKKSVRRWL</sequence>
<dbReference type="GO" id="GO:0016740">
    <property type="term" value="F:transferase activity"/>
    <property type="evidence" value="ECO:0007669"/>
    <property type="project" value="UniProtKB-ARBA"/>
</dbReference>
<organism evidence="6 7">
    <name type="scientific">Salipaludibacillus agaradhaerens</name>
    <name type="common">Bacillus agaradhaerens</name>
    <dbReference type="NCBI Taxonomy" id="76935"/>
    <lineage>
        <taxon>Bacteria</taxon>
        <taxon>Bacillati</taxon>
        <taxon>Bacillota</taxon>
        <taxon>Bacilli</taxon>
        <taxon>Bacillales</taxon>
        <taxon>Bacillaceae</taxon>
    </lineage>
</organism>
<dbReference type="RefSeq" id="WP_257821706.1">
    <property type="nucleotide sequence ID" value="NZ_JABXYM010000001.1"/>
</dbReference>
<evidence type="ECO:0000313" key="7">
    <source>
        <dbReference type="Proteomes" id="UP001057753"/>
    </source>
</evidence>
<proteinExistence type="predicted"/>
<dbReference type="InterPro" id="IPR007318">
    <property type="entry name" value="Phopholipid_MeTrfase"/>
</dbReference>
<feature type="transmembrane region" description="Helical" evidence="5">
    <location>
        <begin position="36"/>
        <end position="56"/>
    </location>
</feature>
<comment type="subcellular location">
    <subcellularLocation>
        <location evidence="1">Endomembrane system</location>
        <topology evidence="1">Multi-pass membrane protein</topology>
    </subcellularLocation>
</comment>
<dbReference type="PROSITE" id="PS50244">
    <property type="entry name" value="S5A_REDUCTASE"/>
    <property type="match status" value="1"/>
</dbReference>
<protein>
    <submittedName>
        <fullName evidence="6">Isoprenylcysteine carboxylmethyltransferase family protein</fullName>
    </submittedName>
</protein>
<dbReference type="PANTHER" id="PTHR12714">
    <property type="entry name" value="PROTEIN-S ISOPRENYLCYSTEINE O-METHYLTRANSFERASE"/>
    <property type="match status" value="1"/>
</dbReference>
<evidence type="ECO:0000256" key="3">
    <source>
        <dbReference type="ARBA" id="ARBA00022989"/>
    </source>
</evidence>
<evidence type="ECO:0000313" key="6">
    <source>
        <dbReference type="EMBL" id="MCR6097305.1"/>
    </source>
</evidence>
<keyword evidence="3 5" id="KW-1133">Transmembrane helix</keyword>
<feature type="transmembrane region" description="Helical" evidence="5">
    <location>
        <begin position="87"/>
        <end position="120"/>
    </location>
</feature>
<evidence type="ECO:0000256" key="2">
    <source>
        <dbReference type="ARBA" id="ARBA00022692"/>
    </source>
</evidence>
<dbReference type="Gene3D" id="1.20.120.1630">
    <property type="match status" value="1"/>
</dbReference>
<keyword evidence="7" id="KW-1185">Reference proteome</keyword>
<dbReference type="PANTHER" id="PTHR12714:SF24">
    <property type="entry name" value="SLR1182 PROTEIN"/>
    <property type="match status" value="1"/>
</dbReference>
<keyword evidence="2 5" id="KW-0812">Transmembrane</keyword>
<keyword evidence="4 5" id="KW-0472">Membrane</keyword>
<dbReference type="GO" id="GO:0012505">
    <property type="term" value="C:endomembrane system"/>
    <property type="evidence" value="ECO:0007669"/>
    <property type="project" value="UniProtKB-SubCell"/>
</dbReference>